<sequence>MYLCKGCVSFLDNTDAGLLLVLLLLLLLANAFFSLIETALTESHRGRLEKLAEDGNQDAEAALGLLENVEAPLSLVQVGITLTGILMGICTGAFIAPYLASFIAFLPHATTIAMLFSIVVVTYITLLFSEFLPKKKAAQNPEHMLMKYHGIVARLTRLARPFIRFLSGSAGGVLLLLGINPHVEDTVTEDEVKDLIEQGTEDGTFEKSEQAMVDRIFHMSDQTAYSLMTPRTQMLWLDLTDSLRHNLRIIREHPQNVFPVGRENLDDFCGVLYAKDLLNASLERKSLDLAQYIRKPMFVPRSMETFRVLAKFRDTGIHEAMVLDEYGGVVGFITLNDILQEIIGDSMSNVEPDPIQFTPRDEHSWYVDGLCSIDDFKERFDIAELPDEDHDHYQTMGGFLTSYFGYIPKVAEKCEWNGFTFEVVDMDRARIDKILVTREENTDAAPAAPSDAKKESDK</sequence>
<dbReference type="InterPro" id="IPR000644">
    <property type="entry name" value="CBS_dom"/>
</dbReference>
<evidence type="ECO:0000313" key="14">
    <source>
        <dbReference type="Proteomes" id="UP000003671"/>
    </source>
</evidence>
<dbReference type="Pfam" id="PF01595">
    <property type="entry name" value="CNNM"/>
    <property type="match status" value="1"/>
</dbReference>
<dbReference type="InterPro" id="IPR005170">
    <property type="entry name" value="Transptr-assoc_dom"/>
</dbReference>
<evidence type="ECO:0000259" key="11">
    <source>
        <dbReference type="PROSITE" id="PS51371"/>
    </source>
</evidence>
<evidence type="ECO:0000256" key="4">
    <source>
        <dbReference type="ARBA" id="ARBA00022737"/>
    </source>
</evidence>
<dbReference type="SMART" id="SM01091">
    <property type="entry name" value="CorC_HlyC"/>
    <property type="match status" value="1"/>
</dbReference>
<dbReference type="InterPro" id="IPR016169">
    <property type="entry name" value="FAD-bd_PCMH_sub2"/>
</dbReference>
<proteinExistence type="inferred from homology"/>
<dbReference type="PATRIC" id="fig|500635.8.peg.165"/>
<dbReference type="Gene3D" id="3.10.580.10">
    <property type="entry name" value="CBS-domain"/>
    <property type="match status" value="1"/>
</dbReference>
<dbReference type="PROSITE" id="PS51846">
    <property type="entry name" value="CNNM"/>
    <property type="match status" value="1"/>
</dbReference>
<protein>
    <recommendedName>
        <fullName evidence="15">CBS domain protein</fullName>
    </recommendedName>
</protein>
<keyword evidence="3 9" id="KW-0812">Transmembrane</keyword>
<evidence type="ECO:0000256" key="10">
    <source>
        <dbReference type="SAM" id="Phobius"/>
    </source>
</evidence>
<comment type="caution">
    <text evidence="13">The sequence shown here is derived from an EMBL/GenBank/DDBJ whole genome shotgun (WGS) entry which is preliminary data.</text>
</comment>
<gene>
    <name evidence="13" type="ORF">MITSMUL_03253</name>
</gene>
<feature type="domain" description="CBS" evidence="11">
    <location>
        <begin position="292"/>
        <end position="351"/>
    </location>
</feature>
<evidence type="ECO:0000313" key="13">
    <source>
        <dbReference type="EMBL" id="EEX70115.1"/>
    </source>
</evidence>
<dbReference type="SUPFAM" id="SSF56176">
    <property type="entry name" value="FAD-binding/transporter-associated domain-like"/>
    <property type="match status" value="1"/>
</dbReference>
<dbReference type="PANTHER" id="PTHR22777">
    <property type="entry name" value="HEMOLYSIN-RELATED"/>
    <property type="match status" value="1"/>
</dbReference>
<feature type="transmembrane region" description="Helical" evidence="10">
    <location>
        <begin position="75"/>
        <end position="99"/>
    </location>
</feature>
<keyword evidence="4" id="KW-0677">Repeat</keyword>
<dbReference type="InterPro" id="IPR046342">
    <property type="entry name" value="CBS_dom_sf"/>
</dbReference>
<dbReference type="Pfam" id="PF00571">
    <property type="entry name" value="CBS"/>
    <property type="match status" value="1"/>
</dbReference>
<dbReference type="GO" id="GO:0005886">
    <property type="term" value="C:plasma membrane"/>
    <property type="evidence" value="ECO:0007669"/>
    <property type="project" value="TreeGrafter"/>
</dbReference>
<evidence type="ECO:0000256" key="7">
    <source>
        <dbReference type="ARBA" id="ARBA00023136"/>
    </source>
</evidence>
<dbReference type="PANTHER" id="PTHR22777:SF17">
    <property type="entry name" value="UPF0053 PROTEIN SLL0260"/>
    <property type="match status" value="1"/>
</dbReference>
<evidence type="ECO:0000256" key="9">
    <source>
        <dbReference type="PROSITE-ProRule" id="PRU01193"/>
    </source>
</evidence>
<feature type="domain" description="CNNM transmembrane" evidence="12">
    <location>
        <begin position="12"/>
        <end position="209"/>
    </location>
</feature>
<dbReference type="EMBL" id="ABWK02000001">
    <property type="protein sequence ID" value="EEX70115.1"/>
    <property type="molecule type" value="Genomic_DNA"/>
</dbReference>
<dbReference type="AlphaFoldDB" id="C9KJP9"/>
<evidence type="ECO:0008006" key="15">
    <source>
        <dbReference type="Google" id="ProtNLM"/>
    </source>
</evidence>
<dbReference type="GO" id="GO:0050660">
    <property type="term" value="F:flavin adenine dinucleotide binding"/>
    <property type="evidence" value="ECO:0007669"/>
    <property type="project" value="InterPro"/>
</dbReference>
<organism evidence="13 14">
    <name type="scientific">Mitsuokella multacida DSM 20544</name>
    <dbReference type="NCBI Taxonomy" id="500635"/>
    <lineage>
        <taxon>Bacteria</taxon>
        <taxon>Bacillati</taxon>
        <taxon>Bacillota</taxon>
        <taxon>Negativicutes</taxon>
        <taxon>Selenomonadales</taxon>
        <taxon>Selenomonadaceae</taxon>
        <taxon>Mitsuokella</taxon>
    </lineage>
</organism>
<reference evidence="13" key="1">
    <citation type="submission" date="2009-09" db="EMBL/GenBank/DDBJ databases">
        <authorList>
            <person name="Weinstock G."/>
            <person name="Sodergren E."/>
            <person name="Clifton S."/>
            <person name="Fulton L."/>
            <person name="Fulton B."/>
            <person name="Courtney L."/>
            <person name="Fronick C."/>
            <person name="Harrison M."/>
            <person name="Strong C."/>
            <person name="Farmer C."/>
            <person name="Delahaunty K."/>
            <person name="Markovic C."/>
            <person name="Hall O."/>
            <person name="Minx P."/>
            <person name="Tomlinson C."/>
            <person name="Mitreva M."/>
            <person name="Nelson J."/>
            <person name="Hou S."/>
            <person name="Wollam A."/>
            <person name="Pepin K.H."/>
            <person name="Johnson M."/>
            <person name="Bhonagiri V."/>
            <person name="Nash W.E."/>
            <person name="Warren W."/>
            <person name="Chinwalla A."/>
            <person name="Mardis E.R."/>
            <person name="Wilson R.K."/>
        </authorList>
    </citation>
    <scope>NUCLEOTIDE SEQUENCE [LARGE SCALE GENOMIC DNA]</scope>
    <source>
        <strain evidence="13">DSM 20544</strain>
    </source>
</reference>
<dbReference type="SUPFAM" id="SSF54631">
    <property type="entry name" value="CBS-domain pair"/>
    <property type="match status" value="1"/>
</dbReference>
<dbReference type="eggNOG" id="COG1253">
    <property type="taxonomic scope" value="Bacteria"/>
</dbReference>
<evidence type="ECO:0000256" key="8">
    <source>
        <dbReference type="PROSITE-ProRule" id="PRU00703"/>
    </source>
</evidence>
<dbReference type="HOGENOM" id="CLU_015237_4_0_9"/>
<dbReference type="Gene3D" id="3.30.465.10">
    <property type="match status" value="1"/>
</dbReference>
<evidence type="ECO:0000256" key="1">
    <source>
        <dbReference type="ARBA" id="ARBA00004141"/>
    </source>
</evidence>
<evidence type="ECO:0000256" key="2">
    <source>
        <dbReference type="ARBA" id="ARBA00006337"/>
    </source>
</evidence>
<keyword evidence="7 9" id="KW-0472">Membrane</keyword>
<evidence type="ECO:0000256" key="3">
    <source>
        <dbReference type="ARBA" id="ARBA00022692"/>
    </source>
</evidence>
<feature type="transmembrane region" description="Helical" evidence="10">
    <location>
        <begin position="105"/>
        <end position="128"/>
    </location>
</feature>
<dbReference type="Pfam" id="PF03471">
    <property type="entry name" value="CorC_HlyC"/>
    <property type="match status" value="1"/>
</dbReference>
<dbReference type="SMART" id="SM00116">
    <property type="entry name" value="CBS"/>
    <property type="match status" value="1"/>
</dbReference>
<dbReference type="STRING" id="500635.MITSMUL_03253"/>
<keyword evidence="14" id="KW-1185">Reference proteome</keyword>
<comment type="similarity">
    <text evidence="2">Belongs to the UPF0053 family.</text>
</comment>
<dbReference type="InterPro" id="IPR002550">
    <property type="entry name" value="CNNM"/>
</dbReference>
<accession>C9KJP9</accession>
<dbReference type="InterPro" id="IPR044751">
    <property type="entry name" value="Ion_transp-like_CBS"/>
</dbReference>
<keyword evidence="6 8" id="KW-0129">CBS domain</keyword>
<evidence type="ECO:0000256" key="6">
    <source>
        <dbReference type="ARBA" id="ARBA00023122"/>
    </source>
</evidence>
<feature type="domain" description="CBS" evidence="11">
    <location>
        <begin position="228"/>
        <end position="289"/>
    </location>
</feature>
<dbReference type="CDD" id="cd04590">
    <property type="entry name" value="CBS_pair_CorC_HlyC_assoc"/>
    <property type="match status" value="1"/>
</dbReference>
<dbReference type="PROSITE" id="PS51371">
    <property type="entry name" value="CBS"/>
    <property type="match status" value="2"/>
</dbReference>
<dbReference type="Proteomes" id="UP000003671">
    <property type="component" value="Unassembled WGS sequence"/>
</dbReference>
<keyword evidence="5 9" id="KW-1133">Transmembrane helix</keyword>
<dbReference type="InterPro" id="IPR036318">
    <property type="entry name" value="FAD-bd_PCMH-like_sf"/>
</dbReference>
<comment type="subcellular location">
    <subcellularLocation>
        <location evidence="1">Membrane</location>
        <topology evidence="1">Multi-pass membrane protein</topology>
    </subcellularLocation>
</comment>
<evidence type="ECO:0000259" key="12">
    <source>
        <dbReference type="PROSITE" id="PS51846"/>
    </source>
</evidence>
<evidence type="ECO:0000256" key="5">
    <source>
        <dbReference type="ARBA" id="ARBA00022989"/>
    </source>
</evidence>
<name>C9KJP9_9FIRM</name>
<feature type="transmembrane region" description="Helical" evidence="10">
    <location>
        <begin position="18"/>
        <end position="40"/>
    </location>
</feature>